<accession>A0A345XVD2</accession>
<dbReference type="CDD" id="cd09727">
    <property type="entry name" value="Cas6_I-E"/>
    <property type="match status" value="1"/>
</dbReference>
<dbReference type="AlphaFoldDB" id="A0A345XVD2"/>
<dbReference type="Gene3D" id="3.30.70.1210">
    <property type="entry name" value="Crispr-associated protein, domain 2"/>
    <property type="match status" value="1"/>
</dbReference>
<name>A0A345XVD2_9ACTN</name>
<dbReference type="InterPro" id="IPR010179">
    <property type="entry name" value="CRISPR-assoc_prot_Cse3"/>
</dbReference>
<dbReference type="SMART" id="SM01101">
    <property type="entry name" value="CRISPR_assoc"/>
    <property type="match status" value="1"/>
</dbReference>
<dbReference type="KEGG" id="sarm:DVA86_26130"/>
<dbReference type="EMBL" id="CP031320">
    <property type="protein sequence ID" value="AXK35598.1"/>
    <property type="molecule type" value="Genomic_DNA"/>
</dbReference>
<protein>
    <submittedName>
        <fullName evidence="1">Type I-E CRISPR-associated protein Cas6/Cse3/CasE</fullName>
    </submittedName>
</protein>
<sequence>MYLTRFPVNTARTEARRLLGSPHFLHGAVNMAFPAAPPRDDQAPRVLWRVDHHSGSGRADLFIVSPVRPDLTHLSEKAGWPTLEEPGWTTFAYDEFLETLTTGDAWSFRLAANPIHHVRKSGTSKDSPTKRTAHVTRRHQVGWLLQRQQQAGFEVLRKPADRQLIPGHDDGAGDEHEVIVHDRLPLQFRKREEAGSRNDVRLVRVTFDGRLRITDANALRRTLTHGLGKAKAYGCGLMTLAPVR</sequence>
<dbReference type="SUPFAM" id="SSF117987">
    <property type="entry name" value="CRISPR-associated protein"/>
    <property type="match status" value="2"/>
</dbReference>
<organism evidence="1 2">
    <name type="scientific">Streptomyces armeniacus</name>
    <dbReference type="NCBI Taxonomy" id="83291"/>
    <lineage>
        <taxon>Bacteria</taxon>
        <taxon>Bacillati</taxon>
        <taxon>Actinomycetota</taxon>
        <taxon>Actinomycetes</taxon>
        <taxon>Kitasatosporales</taxon>
        <taxon>Streptomycetaceae</taxon>
        <taxon>Streptomyces</taxon>
    </lineage>
</organism>
<dbReference type="NCBIfam" id="TIGR01907">
    <property type="entry name" value="casE_Cse3"/>
    <property type="match status" value="1"/>
</dbReference>
<dbReference type="Pfam" id="PF08798">
    <property type="entry name" value="CRISPR_assoc"/>
    <property type="match status" value="1"/>
</dbReference>
<dbReference type="Proteomes" id="UP000254425">
    <property type="component" value="Chromosome"/>
</dbReference>
<evidence type="ECO:0000313" key="1">
    <source>
        <dbReference type="EMBL" id="AXK35598.1"/>
    </source>
</evidence>
<dbReference type="RefSeq" id="WP_208881861.1">
    <property type="nucleotide sequence ID" value="NZ_CP031320.1"/>
</dbReference>
<keyword evidence="2" id="KW-1185">Reference proteome</keyword>
<evidence type="ECO:0000313" key="2">
    <source>
        <dbReference type="Proteomes" id="UP000254425"/>
    </source>
</evidence>
<gene>
    <name evidence="1" type="primary">cas6e</name>
    <name evidence="1" type="ORF">DVA86_26130</name>
</gene>
<reference evidence="1 2" key="1">
    <citation type="submission" date="2018-07" db="EMBL/GenBank/DDBJ databases">
        <title>Draft genome of the type strain Streptomyces armeniacus ATCC 15676.</title>
        <authorList>
            <person name="Labana P."/>
            <person name="Gosse J.T."/>
            <person name="Boddy C.N."/>
        </authorList>
    </citation>
    <scope>NUCLEOTIDE SEQUENCE [LARGE SCALE GENOMIC DNA]</scope>
    <source>
        <strain evidence="1 2">ATCC 15676</strain>
    </source>
</reference>
<dbReference type="Gene3D" id="3.30.70.1200">
    <property type="entry name" value="Crispr-associated protein, domain 1"/>
    <property type="match status" value="1"/>
</dbReference>
<proteinExistence type="predicted"/>